<reference evidence="2" key="2">
    <citation type="journal article" date="2023" name="Int. J. Mol. Sci.">
        <title>De Novo Assembly and Annotation of 11 Diverse Shrub Willow (Salix) Genomes Reveals Novel Gene Organization in Sex-Linked Regions.</title>
        <authorList>
            <person name="Hyden B."/>
            <person name="Feng K."/>
            <person name="Yates T.B."/>
            <person name="Jawdy S."/>
            <person name="Cereghino C."/>
            <person name="Smart L.B."/>
            <person name="Muchero W."/>
        </authorList>
    </citation>
    <scope>NUCLEOTIDE SEQUENCE</scope>
    <source>
        <tissue evidence="2">Shoot tip</tissue>
    </source>
</reference>
<name>A0A9Q1AH64_9ROSI</name>
<organism evidence="2 3">
    <name type="scientific">Salix koriyanagi</name>
    <dbReference type="NCBI Taxonomy" id="2511006"/>
    <lineage>
        <taxon>Eukaryota</taxon>
        <taxon>Viridiplantae</taxon>
        <taxon>Streptophyta</taxon>
        <taxon>Embryophyta</taxon>
        <taxon>Tracheophyta</taxon>
        <taxon>Spermatophyta</taxon>
        <taxon>Magnoliopsida</taxon>
        <taxon>eudicotyledons</taxon>
        <taxon>Gunneridae</taxon>
        <taxon>Pentapetalae</taxon>
        <taxon>rosids</taxon>
        <taxon>fabids</taxon>
        <taxon>Malpighiales</taxon>
        <taxon>Salicaceae</taxon>
        <taxon>Saliceae</taxon>
        <taxon>Salix</taxon>
    </lineage>
</organism>
<accession>A0A9Q1AH64</accession>
<dbReference type="InterPro" id="IPR057416">
    <property type="entry name" value="SH3_ISE2"/>
</dbReference>
<evidence type="ECO:0000313" key="3">
    <source>
        <dbReference type="Proteomes" id="UP001151752"/>
    </source>
</evidence>
<dbReference type="AlphaFoldDB" id="A0A9Q1AH64"/>
<dbReference type="Pfam" id="PF25446">
    <property type="entry name" value="SH3_ISE2"/>
    <property type="match status" value="1"/>
</dbReference>
<evidence type="ECO:0000259" key="1">
    <source>
        <dbReference type="Pfam" id="PF25446"/>
    </source>
</evidence>
<gene>
    <name evidence="2" type="ORF">OIU74_017663</name>
</gene>
<evidence type="ECO:0000313" key="2">
    <source>
        <dbReference type="EMBL" id="KAJ6771270.1"/>
    </source>
</evidence>
<sequence>MVSDIDSLVPTIALTESNVSAVETHKDVGPSYHVALGSDNSWYLFTEKWIKTVYRTGLPNVALALGDDLPHEVMWMLIDREEKQWEKLAESELGGLWFMEGIS</sequence>
<dbReference type="Proteomes" id="UP001151752">
    <property type="component" value="Chromosome 10"/>
</dbReference>
<keyword evidence="3" id="KW-1185">Reference proteome</keyword>
<comment type="caution">
    <text evidence="2">The sequence shown here is derived from an EMBL/GenBank/DDBJ whole genome shotgun (WGS) entry which is preliminary data.</text>
</comment>
<protein>
    <recommendedName>
        <fullName evidence="1">ISE2-like SH3 domain-containing protein</fullName>
    </recommendedName>
</protein>
<reference evidence="2" key="1">
    <citation type="submission" date="2022-11" db="EMBL/GenBank/DDBJ databases">
        <authorList>
            <person name="Hyden B.L."/>
            <person name="Feng K."/>
            <person name="Yates T."/>
            <person name="Jawdy S."/>
            <person name="Smart L.B."/>
            <person name="Muchero W."/>
        </authorList>
    </citation>
    <scope>NUCLEOTIDE SEQUENCE</scope>
    <source>
        <tissue evidence="2">Shoot tip</tissue>
    </source>
</reference>
<feature type="domain" description="ISE2-like SH3" evidence="1">
    <location>
        <begin position="1"/>
        <end position="101"/>
    </location>
</feature>
<dbReference type="EMBL" id="JAPFFM010000002">
    <property type="protein sequence ID" value="KAJ6771270.1"/>
    <property type="molecule type" value="Genomic_DNA"/>
</dbReference>
<proteinExistence type="predicted"/>